<feature type="non-terminal residue" evidence="1">
    <location>
        <position position="200"/>
    </location>
</feature>
<dbReference type="AlphaFoldDB" id="A0A7R8ZXN8"/>
<accession>A0A7R8ZXN8</accession>
<feature type="non-terminal residue" evidence="1">
    <location>
        <position position="1"/>
    </location>
</feature>
<reference evidence="1" key="1">
    <citation type="submission" date="2020-11" db="EMBL/GenBank/DDBJ databases">
        <authorList>
            <person name="Tran Van P."/>
        </authorList>
    </citation>
    <scope>NUCLEOTIDE SEQUENCE</scope>
</reference>
<sequence length="200" mass="22335">SEPSANLRTHNVVIQSSIIRFNLGTSGVLHRFFRSKLHSPPLDLLVAKNHLKRSNATVTVFPSIPDPSWFALEVFIAPAACRVPIFDLQQSSQTGKLRKLCSQEAGIRDRQLVTRRGAGKTLVAETAIESGTIWQPPCGRFESPTGDQYWNVIRGVMQDELRSAPTRERRVYAPQRTVAFFARLPSVSVPQRASAQMEHC</sequence>
<evidence type="ECO:0000313" key="1">
    <source>
        <dbReference type="EMBL" id="CAD7235807.1"/>
    </source>
</evidence>
<proteinExistence type="predicted"/>
<name>A0A7R8ZXN8_9CRUS</name>
<organism evidence="1">
    <name type="scientific">Cyprideis torosa</name>
    <dbReference type="NCBI Taxonomy" id="163714"/>
    <lineage>
        <taxon>Eukaryota</taxon>
        <taxon>Metazoa</taxon>
        <taxon>Ecdysozoa</taxon>
        <taxon>Arthropoda</taxon>
        <taxon>Crustacea</taxon>
        <taxon>Oligostraca</taxon>
        <taxon>Ostracoda</taxon>
        <taxon>Podocopa</taxon>
        <taxon>Podocopida</taxon>
        <taxon>Cytherocopina</taxon>
        <taxon>Cytheroidea</taxon>
        <taxon>Cytherideidae</taxon>
        <taxon>Cyprideis</taxon>
    </lineage>
</organism>
<dbReference type="EMBL" id="OB674733">
    <property type="protein sequence ID" value="CAD7235807.1"/>
    <property type="molecule type" value="Genomic_DNA"/>
</dbReference>
<protein>
    <submittedName>
        <fullName evidence="1">Uncharacterized protein</fullName>
    </submittedName>
</protein>
<gene>
    <name evidence="1" type="ORF">CTOB1V02_LOCUS13622</name>
</gene>